<organism evidence="1 2">
    <name type="scientific">Bathymodiolus azoricus thioautotrophic gill symbiont</name>
    <dbReference type="NCBI Taxonomy" id="235205"/>
    <lineage>
        <taxon>Bacteria</taxon>
        <taxon>Pseudomonadati</taxon>
        <taxon>Pseudomonadota</taxon>
        <taxon>Gammaproteobacteria</taxon>
        <taxon>sulfur-oxidizing symbionts</taxon>
    </lineage>
</organism>
<dbReference type="EMBL" id="CDSC02000179">
    <property type="protein sequence ID" value="SEH76602.1"/>
    <property type="molecule type" value="Genomic_DNA"/>
</dbReference>
<evidence type="ECO:0000313" key="1">
    <source>
        <dbReference type="EMBL" id="SEH76602.1"/>
    </source>
</evidence>
<accession>A0A1H6KLM0</accession>
<dbReference type="Proteomes" id="UP000198988">
    <property type="component" value="Unassembled WGS sequence"/>
</dbReference>
<dbReference type="AlphaFoldDB" id="A0A1H6KLM0"/>
<name>A0A1H6KLM0_9GAMM</name>
<protein>
    <submittedName>
        <fullName evidence="1">Uncharacterized protein</fullName>
    </submittedName>
</protein>
<evidence type="ECO:0000313" key="2">
    <source>
        <dbReference type="Proteomes" id="UP000198988"/>
    </source>
</evidence>
<gene>
    <name evidence="1" type="ORF">BAZSYMA_ACONTIG06588_11</name>
</gene>
<reference evidence="2" key="1">
    <citation type="submission" date="2016-06" db="EMBL/GenBank/DDBJ databases">
        <authorList>
            <person name="Petersen J."/>
            <person name="Sayavedra L."/>
        </authorList>
    </citation>
    <scope>NUCLEOTIDE SEQUENCE [LARGE SCALE GENOMIC DNA]</scope>
    <source>
        <strain evidence="2">BazSymA</strain>
    </source>
</reference>
<proteinExistence type="predicted"/>
<sequence>MLIVPIRVVNQTQVNRMSYSANKTTIPLIYQTLSLVLVAL</sequence>